<dbReference type="RefSeq" id="WP_094785943.1">
    <property type="nucleotide sequence ID" value="NZ_JAEVHG010000006.1"/>
</dbReference>
<sequence length="226" mass="25193">MPANNLLLSMFGRSPIGPIQKHISKAHECATLLVPFIEAVLDNNWDEAAKIQAEIARLEGEADLLKKKIRLSLPKSLFLPVPRTDLLDIITVQDKVANRAKDIAGLMLGRKMQVPAELHTAFLKYVQRSVDTSAQALKAMSELDELVETGFAGREVGIVEKMIEELDAIESDTDELQISIRATLFEQEKNLPPVDVMFLYKIIDWIGDLADRASRVGSHLQLLLAR</sequence>
<evidence type="ECO:0000313" key="2">
    <source>
        <dbReference type="EMBL" id="RDH42437.1"/>
    </source>
</evidence>
<comment type="caution">
    <text evidence="2">The sequence shown here is derived from an EMBL/GenBank/DDBJ whole genome shotgun (WGS) entry which is preliminary data.</text>
</comment>
<keyword evidence="3" id="KW-1185">Reference proteome</keyword>
<protein>
    <submittedName>
        <fullName evidence="2">TIGR00153 family protein</fullName>
    </submittedName>
</protein>
<dbReference type="SUPFAM" id="SSF109755">
    <property type="entry name" value="PhoU-like"/>
    <property type="match status" value="1"/>
</dbReference>
<dbReference type="PANTHER" id="PTHR36536">
    <property type="entry name" value="UPF0111 PROTEIN HI_1603"/>
    <property type="match status" value="1"/>
</dbReference>
<dbReference type="EMBL" id="NDXW01000001">
    <property type="protein sequence ID" value="RDH42437.1"/>
    <property type="molecule type" value="Genomic_DNA"/>
</dbReference>
<dbReference type="InterPro" id="IPR038078">
    <property type="entry name" value="PhoU-like_sf"/>
</dbReference>
<gene>
    <name evidence="2" type="ORF">B9G39_02690</name>
</gene>
<dbReference type="Pfam" id="PF01865">
    <property type="entry name" value="PhoU_div"/>
    <property type="match status" value="1"/>
</dbReference>
<comment type="similarity">
    <text evidence="1">Belongs to the UPF0111 family.</text>
</comment>
<dbReference type="InterPro" id="IPR018445">
    <property type="entry name" value="Put_Phosphate_transp_reg"/>
</dbReference>
<evidence type="ECO:0000313" key="3">
    <source>
        <dbReference type="Proteomes" id="UP000257039"/>
    </source>
</evidence>
<dbReference type="NCBIfam" id="TIGR00153">
    <property type="entry name" value="TIGR00153 family protein"/>
    <property type="match status" value="1"/>
</dbReference>
<dbReference type="Proteomes" id="UP000257039">
    <property type="component" value="Unassembled WGS sequence"/>
</dbReference>
<dbReference type="Gene3D" id="1.20.58.220">
    <property type="entry name" value="Phosphate transport system protein phou homolog 2, domain 2"/>
    <property type="match status" value="1"/>
</dbReference>
<dbReference type="InterPro" id="IPR002727">
    <property type="entry name" value="DUF47"/>
</dbReference>
<name>A0A4P9VJM0_9GAMM</name>
<reference evidence="2 3" key="1">
    <citation type="submission" date="2017-04" db="EMBL/GenBank/DDBJ databases">
        <title>Draft genome sequence of Zooshikella ganghwensis VG4 isolated from Red Sea sediments.</title>
        <authorList>
            <person name="Rehman Z."/>
            <person name="Alam I."/>
            <person name="Kamau A."/>
            <person name="Bajic V."/>
            <person name="Leiknes T."/>
        </authorList>
    </citation>
    <scope>NUCLEOTIDE SEQUENCE [LARGE SCALE GENOMIC DNA]</scope>
    <source>
        <strain evidence="2 3">VG4</strain>
    </source>
</reference>
<organism evidence="2 3">
    <name type="scientific">Zooshikella ganghwensis</name>
    <dbReference type="NCBI Taxonomy" id="202772"/>
    <lineage>
        <taxon>Bacteria</taxon>
        <taxon>Pseudomonadati</taxon>
        <taxon>Pseudomonadota</taxon>
        <taxon>Gammaproteobacteria</taxon>
        <taxon>Oceanospirillales</taxon>
        <taxon>Zooshikellaceae</taxon>
        <taxon>Zooshikella</taxon>
    </lineage>
</organism>
<dbReference type="PANTHER" id="PTHR36536:SF3">
    <property type="entry name" value="UPF0111 PROTEIN HI_1603"/>
    <property type="match status" value="1"/>
</dbReference>
<evidence type="ECO:0000256" key="1">
    <source>
        <dbReference type="ARBA" id="ARBA00008591"/>
    </source>
</evidence>
<accession>A0A4P9VJM0</accession>
<dbReference type="AlphaFoldDB" id="A0A4P9VJM0"/>
<proteinExistence type="inferred from homology"/>